<feature type="transmembrane region" description="Helical" evidence="1">
    <location>
        <begin position="129"/>
        <end position="146"/>
    </location>
</feature>
<feature type="transmembrane region" description="Helical" evidence="1">
    <location>
        <begin position="103"/>
        <end position="123"/>
    </location>
</feature>
<evidence type="ECO:0000313" key="2">
    <source>
        <dbReference type="EMBL" id="MFB5946494.1"/>
    </source>
</evidence>
<proteinExistence type="predicted"/>
<dbReference type="EMBL" id="JBBVGT010000003">
    <property type="protein sequence ID" value="MFB5946494.1"/>
    <property type="molecule type" value="Genomic_DNA"/>
</dbReference>
<reference evidence="2 3" key="1">
    <citation type="submission" date="2024-04" db="EMBL/GenBank/DDBJ databases">
        <title>Albibacterium profundi sp. nov., isolated from sediment of the Challenger Deep of Mariana Trench.</title>
        <authorList>
            <person name="Wang Y."/>
        </authorList>
    </citation>
    <scope>NUCLEOTIDE SEQUENCE [LARGE SCALE GENOMIC DNA]</scope>
    <source>
        <strain evidence="2 3">RHL897</strain>
    </source>
</reference>
<evidence type="ECO:0000256" key="1">
    <source>
        <dbReference type="SAM" id="Phobius"/>
    </source>
</evidence>
<comment type="caution">
    <text evidence="2">The sequence shown here is derived from an EMBL/GenBank/DDBJ whole genome shotgun (WGS) entry which is preliminary data.</text>
</comment>
<accession>A0ABV5CG30</accession>
<feature type="transmembrane region" description="Helical" evidence="1">
    <location>
        <begin position="65"/>
        <end position="83"/>
    </location>
</feature>
<keyword evidence="1" id="KW-0812">Transmembrane</keyword>
<evidence type="ECO:0000313" key="3">
    <source>
        <dbReference type="Proteomes" id="UP001580928"/>
    </source>
</evidence>
<organism evidence="2 3">
    <name type="scientific">Albibacterium profundi</name>
    <dbReference type="NCBI Taxonomy" id="3134906"/>
    <lineage>
        <taxon>Bacteria</taxon>
        <taxon>Pseudomonadati</taxon>
        <taxon>Bacteroidota</taxon>
        <taxon>Sphingobacteriia</taxon>
        <taxon>Sphingobacteriales</taxon>
        <taxon>Sphingobacteriaceae</taxon>
        <taxon>Albibacterium</taxon>
    </lineage>
</organism>
<sequence>MKEEKDYIQKLAEIRSMMEQSSKFLSLSGWAGIMAGIYALVGACIAYNFLGFKTGEIPEESSSSIYLLAIVILGFALISAIFFSRRRAIKNKQPLWNFTTRRLIIDMAIPVATGAMLILILISMDLERLIVPLSLIFYGLALYNASKFTLNEVKILGIVQLVIGLLSLYFSEYSLLWWSLGFGLAHIVYGIYMHYKYER</sequence>
<name>A0ABV5CG30_9SPHI</name>
<dbReference type="Proteomes" id="UP001580928">
    <property type="component" value="Unassembled WGS sequence"/>
</dbReference>
<keyword evidence="3" id="KW-1185">Reference proteome</keyword>
<feature type="transmembrane region" description="Helical" evidence="1">
    <location>
        <begin position="176"/>
        <end position="195"/>
    </location>
</feature>
<dbReference type="RefSeq" id="WP_375558023.1">
    <property type="nucleotide sequence ID" value="NZ_JBBVGT010000003.1"/>
</dbReference>
<gene>
    <name evidence="2" type="ORF">WKR92_11685</name>
</gene>
<feature type="transmembrane region" description="Helical" evidence="1">
    <location>
        <begin position="24"/>
        <end position="50"/>
    </location>
</feature>
<keyword evidence="1" id="KW-0472">Membrane</keyword>
<feature type="transmembrane region" description="Helical" evidence="1">
    <location>
        <begin position="153"/>
        <end position="170"/>
    </location>
</feature>
<protein>
    <submittedName>
        <fullName evidence="2">Uncharacterized protein</fullName>
    </submittedName>
</protein>
<keyword evidence="1" id="KW-1133">Transmembrane helix</keyword>